<reference evidence="2" key="1">
    <citation type="submission" date="2023-05" db="EMBL/GenBank/DDBJ databases">
        <title>High-quality long-read genome of Scophthalmus maximus.</title>
        <authorList>
            <person name="Lien S."/>
            <person name="Martinez P."/>
        </authorList>
    </citation>
    <scope>NUCLEOTIDE SEQUENCE [LARGE SCALE GENOMIC DNA]</scope>
</reference>
<dbReference type="Proteomes" id="UP000694558">
    <property type="component" value="Chromosome 10"/>
</dbReference>
<reference evidence="2" key="2">
    <citation type="submission" date="2025-08" db="UniProtKB">
        <authorList>
            <consortium name="Ensembl"/>
        </authorList>
    </citation>
    <scope>IDENTIFICATION</scope>
</reference>
<evidence type="ECO:0000313" key="2">
    <source>
        <dbReference type="Ensembl" id="ENSSMAP00000068063.1"/>
    </source>
</evidence>
<organism evidence="2 3">
    <name type="scientific">Scophthalmus maximus</name>
    <name type="common">Turbot</name>
    <name type="synonym">Psetta maxima</name>
    <dbReference type="NCBI Taxonomy" id="52904"/>
    <lineage>
        <taxon>Eukaryota</taxon>
        <taxon>Metazoa</taxon>
        <taxon>Chordata</taxon>
        <taxon>Craniata</taxon>
        <taxon>Vertebrata</taxon>
        <taxon>Euteleostomi</taxon>
        <taxon>Actinopterygii</taxon>
        <taxon>Neopterygii</taxon>
        <taxon>Teleostei</taxon>
        <taxon>Neoteleostei</taxon>
        <taxon>Acanthomorphata</taxon>
        <taxon>Carangaria</taxon>
        <taxon>Pleuronectiformes</taxon>
        <taxon>Pleuronectoidei</taxon>
        <taxon>Scophthalmidae</taxon>
        <taxon>Scophthalmus</taxon>
    </lineage>
</organism>
<feature type="region of interest" description="Disordered" evidence="1">
    <location>
        <begin position="1"/>
        <end position="24"/>
    </location>
</feature>
<evidence type="ECO:0000256" key="1">
    <source>
        <dbReference type="SAM" id="MobiDB-lite"/>
    </source>
</evidence>
<dbReference type="Ensembl" id="ENSSMAT00000042789.1">
    <property type="protein sequence ID" value="ENSSMAP00000068063.1"/>
    <property type="gene ID" value="ENSSMAG00000024931.1"/>
</dbReference>
<sequence length="103" mass="11031">NSKRGAAWMGSRMPRDTQNPAATSQPTAMVCPSCGPGAAFPFSPYIVLGSTSKSSCCVMYLTEDRVDIIWVLLALRSPLMIGLQSTTCKLCPGLGRCLKEFAL</sequence>
<accession>A0A8D3E8F4</accession>
<name>A0A8D3E8F4_SCOMX</name>
<proteinExistence type="predicted"/>
<protein>
    <submittedName>
        <fullName evidence="2">Uncharacterized protein</fullName>
    </submittedName>
</protein>
<dbReference type="AlphaFoldDB" id="A0A8D3E8F4"/>
<evidence type="ECO:0000313" key="3">
    <source>
        <dbReference type="Proteomes" id="UP000694558"/>
    </source>
</evidence>